<reference evidence="3" key="1">
    <citation type="submission" date="2018-07" db="EMBL/GenBank/DDBJ databases">
        <authorList>
            <person name="Quirk P.G."/>
            <person name="Krulwich T.A."/>
        </authorList>
    </citation>
    <scope>NUCLEOTIDE SEQUENCE</scope>
</reference>
<evidence type="ECO:0000256" key="1">
    <source>
        <dbReference type="SAM" id="MobiDB-lite"/>
    </source>
</evidence>
<feature type="domain" description="CUE" evidence="2">
    <location>
        <begin position="7"/>
        <end position="50"/>
    </location>
</feature>
<accession>A0A336M3J6</accession>
<dbReference type="SMART" id="SM00546">
    <property type="entry name" value="CUE"/>
    <property type="match status" value="1"/>
</dbReference>
<dbReference type="InterPro" id="IPR040195">
    <property type="entry name" value="CUE_CUED1"/>
</dbReference>
<evidence type="ECO:0000259" key="2">
    <source>
        <dbReference type="PROSITE" id="PS51140"/>
    </source>
</evidence>
<dbReference type="InterPro" id="IPR003892">
    <property type="entry name" value="CUE"/>
</dbReference>
<feature type="region of interest" description="Disordered" evidence="1">
    <location>
        <begin position="61"/>
        <end position="92"/>
    </location>
</feature>
<dbReference type="GO" id="GO:0043130">
    <property type="term" value="F:ubiquitin binding"/>
    <property type="evidence" value="ECO:0007669"/>
    <property type="project" value="InterPro"/>
</dbReference>
<dbReference type="PANTHER" id="PTHR13467">
    <property type="entry name" value="CUE DOMAIN CONTAINING PROTEIN 1"/>
    <property type="match status" value="1"/>
</dbReference>
<name>A0A336M3J6_CULSO</name>
<dbReference type="InterPro" id="IPR009060">
    <property type="entry name" value="UBA-like_sf"/>
</dbReference>
<dbReference type="PANTHER" id="PTHR13467:SF3">
    <property type="entry name" value="CUE DOMAIN-CONTAINING PROTEIN 1"/>
    <property type="match status" value="1"/>
</dbReference>
<organism evidence="3">
    <name type="scientific">Culicoides sonorensis</name>
    <name type="common">Biting midge</name>
    <dbReference type="NCBI Taxonomy" id="179676"/>
    <lineage>
        <taxon>Eukaryota</taxon>
        <taxon>Metazoa</taxon>
        <taxon>Ecdysozoa</taxon>
        <taxon>Arthropoda</taxon>
        <taxon>Hexapoda</taxon>
        <taxon>Insecta</taxon>
        <taxon>Pterygota</taxon>
        <taxon>Neoptera</taxon>
        <taxon>Endopterygota</taxon>
        <taxon>Diptera</taxon>
        <taxon>Nematocera</taxon>
        <taxon>Chironomoidea</taxon>
        <taxon>Ceratopogonidae</taxon>
        <taxon>Ceratopogoninae</taxon>
        <taxon>Culicoides</taxon>
        <taxon>Monoculicoides</taxon>
    </lineage>
</organism>
<dbReference type="Pfam" id="PF02845">
    <property type="entry name" value="CUE"/>
    <property type="match status" value="1"/>
</dbReference>
<dbReference type="VEuPathDB" id="VectorBase:CSON009810"/>
<feature type="region of interest" description="Disordered" evidence="1">
    <location>
        <begin position="199"/>
        <end position="226"/>
    </location>
</feature>
<evidence type="ECO:0000313" key="3">
    <source>
        <dbReference type="EMBL" id="SSX23901.1"/>
    </source>
</evidence>
<dbReference type="CDD" id="cd14366">
    <property type="entry name" value="CUE_CUED1"/>
    <property type="match status" value="1"/>
</dbReference>
<dbReference type="InterPro" id="IPR040192">
    <property type="entry name" value="CUEDC1"/>
</dbReference>
<dbReference type="SUPFAM" id="SSF46934">
    <property type="entry name" value="UBA-like"/>
    <property type="match status" value="1"/>
</dbReference>
<dbReference type="Gene3D" id="1.10.8.10">
    <property type="entry name" value="DNA helicase RuvA subunit, C-terminal domain"/>
    <property type="match status" value="1"/>
</dbReference>
<proteinExistence type="predicted"/>
<gene>
    <name evidence="3" type="primary">CSON009810</name>
</gene>
<dbReference type="EMBL" id="UFQT01000392">
    <property type="protein sequence ID" value="SSX23901.1"/>
    <property type="molecule type" value="Genomic_DNA"/>
</dbReference>
<protein>
    <submittedName>
        <fullName evidence="3">CSON009810 protein</fullName>
    </submittedName>
</protein>
<dbReference type="AlphaFoldDB" id="A0A336M3J6"/>
<dbReference type="PROSITE" id="PS51140">
    <property type="entry name" value="CUE"/>
    <property type="match status" value="1"/>
</dbReference>
<sequence>MATQNIEFATAMSDFATMFPEFDSDVIEAVLRANSGAVDATIDALLQMSTDNHNEKLRNELDSTTDGSAVGVKNSPAAGTKPKVNSESNETGVKGKVMTQLNKSSSTKRWNPPMLGPLPPSFLRIAPTQYDINLDDEQFAEMLQNEEFMNELRWNKDFLSALEKDKVQDNLAFKDRLRNMGKTSRKKFTQLARMFTWQRNKKPPVNSGLLQEEQSDEDTDLKIRKN</sequence>